<accession>A0A067SPM2</accession>
<dbReference type="HOGENOM" id="CLU_2432840_0_0_1"/>
<dbReference type="OrthoDB" id="3205170at2759"/>
<gene>
    <name evidence="1" type="ORF">GALMADRAFT_78103</name>
</gene>
<name>A0A067SPM2_GALM3</name>
<dbReference type="EMBL" id="KL142406">
    <property type="protein sequence ID" value="KDR68738.1"/>
    <property type="molecule type" value="Genomic_DNA"/>
</dbReference>
<proteinExistence type="predicted"/>
<dbReference type="Proteomes" id="UP000027222">
    <property type="component" value="Unassembled WGS sequence"/>
</dbReference>
<dbReference type="AlphaFoldDB" id="A0A067SPM2"/>
<protein>
    <submittedName>
        <fullName evidence="1">Uncharacterized protein</fullName>
    </submittedName>
</protein>
<reference evidence="2" key="1">
    <citation type="journal article" date="2014" name="Proc. Natl. Acad. Sci. U.S.A.">
        <title>Extensive sampling of basidiomycete genomes demonstrates inadequacy of the white-rot/brown-rot paradigm for wood decay fungi.</title>
        <authorList>
            <person name="Riley R."/>
            <person name="Salamov A.A."/>
            <person name="Brown D.W."/>
            <person name="Nagy L.G."/>
            <person name="Floudas D."/>
            <person name="Held B.W."/>
            <person name="Levasseur A."/>
            <person name="Lombard V."/>
            <person name="Morin E."/>
            <person name="Otillar R."/>
            <person name="Lindquist E.A."/>
            <person name="Sun H."/>
            <person name="LaButti K.M."/>
            <person name="Schmutz J."/>
            <person name="Jabbour D."/>
            <person name="Luo H."/>
            <person name="Baker S.E."/>
            <person name="Pisabarro A.G."/>
            <person name="Walton J.D."/>
            <person name="Blanchette R.A."/>
            <person name="Henrissat B."/>
            <person name="Martin F."/>
            <person name="Cullen D."/>
            <person name="Hibbett D.S."/>
            <person name="Grigoriev I.V."/>
        </authorList>
    </citation>
    <scope>NUCLEOTIDE SEQUENCE [LARGE SCALE GENOMIC DNA]</scope>
    <source>
        <strain evidence="2">CBS 339.88</strain>
    </source>
</reference>
<feature type="non-terminal residue" evidence="1">
    <location>
        <position position="1"/>
    </location>
</feature>
<evidence type="ECO:0000313" key="2">
    <source>
        <dbReference type="Proteomes" id="UP000027222"/>
    </source>
</evidence>
<keyword evidence="2" id="KW-1185">Reference proteome</keyword>
<sequence>QDEVWIRTKEYNWCFGKVVGRAIRVGQTRHRKQGFYYPVNFGSKQNVRKYFAPLNGEIKPNTKAVRQLLIQEGWIEDESTSTDSSGDLYFE</sequence>
<evidence type="ECO:0000313" key="1">
    <source>
        <dbReference type="EMBL" id="KDR68738.1"/>
    </source>
</evidence>
<organism evidence="1 2">
    <name type="scientific">Galerina marginata (strain CBS 339.88)</name>
    <dbReference type="NCBI Taxonomy" id="685588"/>
    <lineage>
        <taxon>Eukaryota</taxon>
        <taxon>Fungi</taxon>
        <taxon>Dikarya</taxon>
        <taxon>Basidiomycota</taxon>
        <taxon>Agaricomycotina</taxon>
        <taxon>Agaricomycetes</taxon>
        <taxon>Agaricomycetidae</taxon>
        <taxon>Agaricales</taxon>
        <taxon>Agaricineae</taxon>
        <taxon>Strophariaceae</taxon>
        <taxon>Galerina</taxon>
    </lineage>
</organism>